<dbReference type="RefSeq" id="WP_347165031.1">
    <property type="nucleotide sequence ID" value="NZ_JBDNCH010000002.1"/>
</dbReference>
<name>A0AAW9SM69_9RHOB</name>
<dbReference type="InterPro" id="IPR029024">
    <property type="entry name" value="TerB-like"/>
</dbReference>
<dbReference type="Proteomes" id="UP001428774">
    <property type="component" value="Unassembled WGS sequence"/>
</dbReference>
<dbReference type="EMBL" id="JBDNCH010000002">
    <property type="protein sequence ID" value="MEN9059895.1"/>
    <property type="molecule type" value="Genomic_DNA"/>
</dbReference>
<sequence length="288" mass="28571">MGLMGTLAKMAIGYAAARGVDRMSGGQGLGALLGGGAQIKGKEPASRMQAQMGQAMSGQGIGDTGGTGGSNPMAGMMEMLQKGGLGAMGAGSGGNPLAAMMQQLQSGGMDPSALRGSTGNPGGGLLSQLGGGGTGLAGMFAAPGGAAATAQGQGASAMADSLAQTPVAPEMEKAAALMLRAMIQAAKADGEIDASERAKILETVGADADAADKAFIEEQLAAPVDPEALAADTPEAQRMQVYSASLMTIRVDTQAEAKHLDRLARAMALDEGTVNALHMQMGMQPLYS</sequence>
<proteinExistence type="predicted"/>
<evidence type="ECO:0000313" key="1">
    <source>
        <dbReference type="EMBL" id="MEN9059895.1"/>
    </source>
</evidence>
<accession>A0AAW9SM69</accession>
<gene>
    <name evidence="1" type="ORF">ABFB10_01475</name>
</gene>
<dbReference type="AlphaFoldDB" id="A0AAW9SM69"/>
<dbReference type="Pfam" id="PF04391">
    <property type="entry name" value="DUF533"/>
    <property type="match status" value="1"/>
</dbReference>
<dbReference type="Gene3D" id="1.10.3680.10">
    <property type="entry name" value="TerB-like"/>
    <property type="match status" value="1"/>
</dbReference>
<reference evidence="1 2" key="1">
    <citation type="submission" date="2024-05" db="EMBL/GenBank/DDBJ databases">
        <title>Genome sequence of Ponticoccus litoralis KCCM 90028.</title>
        <authorList>
            <person name="Kim J.M."/>
            <person name="Lee J.K."/>
            <person name="Choi B.J."/>
            <person name="Bayburt H."/>
            <person name="Baek J.H."/>
            <person name="Jeon C.O."/>
        </authorList>
    </citation>
    <scope>NUCLEOTIDE SEQUENCE [LARGE SCALE GENOMIC DNA]</scope>
    <source>
        <strain evidence="1 2">KCCM 90028</strain>
    </source>
</reference>
<organism evidence="1 2">
    <name type="scientific">Ponticoccus litoralis</name>
    <dbReference type="NCBI Taxonomy" id="422297"/>
    <lineage>
        <taxon>Bacteria</taxon>
        <taxon>Pseudomonadati</taxon>
        <taxon>Pseudomonadota</taxon>
        <taxon>Alphaproteobacteria</taxon>
        <taxon>Rhodobacterales</taxon>
        <taxon>Roseobacteraceae</taxon>
        <taxon>Ponticoccus</taxon>
    </lineage>
</organism>
<dbReference type="InterPro" id="IPR007486">
    <property type="entry name" value="YebE"/>
</dbReference>
<protein>
    <submittedName>
        <fullName evidence="1">DUF533 domain-containing protein</fullName>
    </submittedName>
</protein>
<comment type="caution">
    <text evidence="1">The sequence shown here is derived from an EMBL/GenBank/DDBJ whole genome shotgun (WGS) entry which is preliminary data.</text>
</comment>
<dbReference type="CDD" id="cd07178">
    <property type="entry name" value="terB_like_YebE"/>
    <property type="match status" value="1"/>
</dbReference>
<keyword evidence="2" id="KW-1185">Reference proteome</keyword>
<evidence type="ECO:0000313" key="2">
    <source>
        <dbReference type="Proteomes" id="UP001428774"/>
    </source>
</evidence>
<dbReference type="SUPFAM" id="SSF158682">
    <property type="entry name" value="TerB-like"/>
    <property type="match status" value="1"/>
</dbReference>